<dbReference type="RefSeq" id="WP_353540935.1">
    <property type="nucleotide sequence ID" value="NZ_BAABRN010000005.1"/>
</dbReference>
<evidence type="ECO:0000313" key="2">
    <source>
        <dbReference type="EMBL" id="GAA5500959.1"/>
    </source>
</evidence>
<keyword evidence="3" id="KW-1185">Reference proteome</keyword>
<dbReference type="InterPro" id="IPR029058">
    <property type="entry name" value="AB_hydrolase_fold"/>
</dbReference>
<feature type="chain" id="PRO_5045316681" description="Alpha/beta hydrolase" evidence="1">
    <location>
        <begin position="25"/>
        <end position="276"/>
    </location>
</feature>
<dbReference type="EMBL" id="BAABRN010000005">
    <property type="protein sequence ID" value="GAA5500959.1"/>
    <property type="molecule type" value="Genomic_DNA"/>
</dbReference>
<evidence type="ECO:0000313" key="3">
    <source>
        <dbReference type="Proteomes" id="UP001458946"/>
    </source>
</evidence>
<reference evidence="2 3" key="1">
    <citation type="submission" date="2024-02" db="EMBL/GenBank/DDBJ databases">
        <title>Deinococcus xinjiangensis NBRC 107630.</title>
        <authorList>
            <person name="Ichikawa N."/>
            <person name="Katano-Makiyama Y."/>
            <person name="Hidaka K."/>
        </authorList>
    </citation>
    <scope>NUCLEOTIDE SEQUENCE [LARGE SCALE GENOMIC DNA]</scope>
    <source>
        <strain evidence="2 3">NBRC 107630</strain>
    </source>
</reference>
<accession>A0ABP9V6Q3</accession>
<sequence>MKLPKPSLRMLSLLALALFGSGQAATFKPADVSWVQLGLVERPSLLAVPQHCLYTQCALIVVSHPRGQTPERLRHSPQFSRMTETLLQGRFAVLLSSDGGPLNWGSPKALEEVGELHHEALKVFDWNGHTYALGVSMGGLMALRSTLSGSPYSVRGLALIDPWVNLTAAWKSSETRQQELLKAYGQPPSAALNPLTLALAERPIPLWVASSPDDQVVPERQNAALLHSHAAAGYSQVRPLTGPHLGGNRFTPKVASSLLSFFQALEKHAPDDDAGQ</sequence>
<proteinExistence type="predicted"/>
<dbReference type="Proteomes" id="UP001458946">
    <property type="component" value="Unassembled WGS sequence"/>
</dbReference>
<evidence type="ECO:0000256" key="1">
    <source>
        <dbReference type="SAM" id="SignalP"/>
    </source>
</evidence>
<protein>
    <recommendedName>
        <fullName evidence="4">Alpha/beta hydrolase</fullName>
    </recommendedName>
</protein>
<dbReference type="Gene3D" id="3.40.50.1820">
    <property type="entry name" value="alpha/beta hydrolase"/>
    <property type="match status" value="1"/>
</dbReference>
<feature type="signal peptide" evidence="1">
    <location>
        <begin position="1"/>
        <end position="24"/>
    </location>
</feature>
<evidence type="ECO:0008006" key="4">
    <source>
        <dbReference type="Google" id="ProtNLM"/>
    </source>
</evidence>
<comment type="caution">
    <text evidence="2">The sequence shown here is derived from an EMBL/GenBank/DDBJ whole genome shotgun (WGS) entry which is preliminary data.</text>
</comment>
<name>A0ABP9V6Q3_9DEIO</name>
<gene>
    <name evidence="2" type="ORF">Dxin01_00687</name>
</gene>
<organism evidence="2 3">
    <name type="scientific">Deinococcus xinjiangensis</name>
    <dbReference type="NCBI Taxonomy" id="457454"/>
    <lineage>
        <taxon>Bacteria</taxon>
        <taxon>Thermotogati</taxon>
        <taxon>Deinococcota</taxon>
        <taxon>Deinococci</taxon>
        <taxon>Deinococcales</taxon>
        <taxon>Deinococcaceae</taxon>
        <taxon>Deinococcus</taxon>
    </lineage>
</organism>
<dbReference type="SUPFAM" id="SSF53474">
    <property type="entry name" value="alpha/beta-Hydrolases"/>
    <property type="match status" value="1"/>
</dbReference>
<keyword evidence="1" id="KW-0732">Signal</keyword>